<reference evidence="1 2" key="1">
    <citation type="submission" date="2013-12" db="EMBL/GenBank/DDBJ databases">
        <title>Draft genome of the parsitic nematode Ancylostoma duodenale.</title>
        <authorList>
            <person name="Mitreva M."/>
        </authorList>
    </citation>
    <scope>NUCLEOTIDE SEQUENCE [LARGE SCALE GENOMIC DNA]</scope>
    <source>
        <strain evidence="1 2">Zhejiang</strain>
    </source>
</reference>
<sequence>MSYYPNQYPTGYPGSYGQPYPPPPYVQPMPPPVVYQPPVRCHTVILSFKFVPDGIYDCEYKPRPF</sequence>
<evidence type="ECO:0000313" key="2">
    <source>
        <dbReference type="Proteomes" id="UP000054047"/>
    </source>
</evidence>
<name>A0A0C2C146_9BILA</name>
<protein>
    <submittedName>
        <fullName evidence="1">Uncharacterized protein</fullName>
    </submittedName>
</protein>
<organism evidence="1 2">
    <name type="scientific">Ancylostoma duodenale</name>
    <dbReference type="NCBI Taxonomy" id="51022"/>
    <lineage>
        <taxon>Eukaryota</taxon>
        <taxon>Metazoa</taxon>
        <taxon>Ecdysozoa</taxon>
        <taxon>Nematoda</taxon>
        <taxon>Chromadorea</taxon>
        <taxon>Rhabditida</taxon>
        <taxon>Rhabditina</taxon>
        <taxon>Rhabditomorpha</taxon>
        <taxon>Strongyloidea</taxon>
        <taxon>Ancylostomatidae</taxon>
        <taxon>Ancylostomatinae</taxon>
        <taxon>Ancylostoma</taxon>
    </lineage>
</organism>
<keyword evidence="2" id="KW-1185">Reference proteome</keyword>
<dbReference type="Proteomes" id="UP000054047">
    <property type="component" value="Unassembled WGS sequence"/>
</dbReference>
<gene>
    <name evidence="1" type="ORF">ANCDUO_19956</name>
</gene>
<dbReference type="AlphaFoldDB" id="A0A0C2C146"/>
<dbReference type="EMBL" id="KN751265">
    <property type="protein sequence ID" value="KIH49968.1"/>
    <property type="molecule type" value="Genomic_DNA"/>
</dbReference>
<evidence type="ECO:0000313" key="1">
    <source>
        <dbReference type="EMBL" id="KIH49968.1"/>
    </source>
</evidence>
<proteinExistence type="predicted"/>
<accession>A0A0C2C146</accession>